<dbReference type="Proteomes" id="UP000822369">
    <property type="component" value="Chromosome 3"/>
</dbReference>
<protein>
    <submittedName>
        <fullName evidence="9">Transcript variant X3</fullName>
    </submittedName>
</protein>
<dbReference type="Pfam" id="PF26039">
    <property type="entry name" value="Dcst2"/>
    <property type="match status" value="1"/>
</dbReference>
<dbReference type="InterPro" id="IPR051856">
    <property type="entry name" value="CSR-E3_Ligase_Protein"/>
</dbReference>
<feature type="transmembrane region" description="Helical" evidence="6">
    <location>
        <begin position="58"/>
        <end position="78"/>
    </location>
</feature>
<evidence type="ECO:0000313" key="9">
    <source>
        <dbReference type="EMBL" id="KAF7226478.1"/>
    </source>
</evidence>
<dbReference type="PANTHER" id="PTHR21041:SF6">
    <property type="entry name" value="DC-STAMP DOMAIN-CONTAINING PROTEIN 2"/>
    <property type="match status" value="1"/>
</dbReference>
<sequence>MGGEEERRKLLKSDVTIQVVRGGATQKVTGVLLRSGGRPHLRRGRELRAHLVQAGRSLMAFFVGLLLVSLYGAMTLFLQNQPLWFCVYSTVALAGLVAFGMGLSAGVRTDVMVMLPSMCSARGRNLLLLLFVSVLISGPVKNTMENMERAASSLVCGAELAANQTQELMQRAATPFLSVIDKVRKISSNAYAIKGRVQNFISALTESIRHVARTLRNVLHFLVDIGDICNDKLGTPYRKCRAVFAEARSDCNNLLGEFNFLCDIVDGFLPLCNIARAGEFFCIIPSYVAAHLKQRLADPTVAAFKKMMQEFDFNITSSVRYNMDANSSSSLQQVSQEIMAEISSDLQMFEKLRNPLMAVQYRRRYLRKLSFDNFYIDSQFKDLDQHMTLEGGASVLPLTRREARTYITPLSFQLSHKERRAVLVGVVSVFKHLMIGCLLVALDFLVFWILDQVYHQVKGDVFTRAPVSVAIRVNGSGYASDIFRDLVASFNILQGGNITVISRKCLMELSEPSYTSCFLLGFLSGLALLLSLTGGYMQRCRRLICAWYHPERERERIRFLHQQILNQRRAVGRVLRMSALRNQADREEAGAAGCLQTLLTRLPGGRVLLPHLQVLLSPVTCLTCGDVLRSKDEDTITCDVPKCSGVYCRPCFHNLGNKCVICIRPLTFEEDCEEELDSSDDEQLNLWSAAPKSPDMTDSCSRILMRRRISTPTHRRPVDHSARGVRTDGNDGGQTDSSTDSELSEADVTFQEQLEPNDSNTYLSTFTSEDFHIQDETLVSVCVHTPDHPSDLHNLPEPSPKR</sequence>
<evidence type="ECO:0000259" key="7">
    <source>
        <dbReference type="Pfam" id="PF07782"/>
    </source>
</evidence>
<feature type="transmembrane region" description="Helical" evidence="6">
    <location>
        <begin position="513"/>
        <end position="532"/>
    </location>
</feature>
<evidence type="ECO:0000313" key="10">
    <source>
        <dbReference type="Proteomes" id="UP000822369"/>
    </source>
</evidence>
<feature type="domain" description="E3 ubiquitin-protein ligase DCST1-like C-terminal" evidence="8">
    <location>
        <begin position="620"/>
        <end position="664"/>
    </location>
</feature>
<keyword evidence="3 6" id="KW-1133">Transmembrane helix</keyword>
<dbReference type="InterPro" id="IPR058842">
    <property type="entry name" value="DCST1_C"/>
</dbReference>
<evidence type="ECO:0000256" key="5">
    <source>
        <dbReference type="SAM" id="MobiDB-lite"/>
    </source>
</evidence>
<dbReference type="AlphaFoldDB" id="A0A9D3C233"/>
<evidence type="ECO:0000256" key="1">
    <source>
        <dbReference type="ARBA" id="ARBA00004141"/>
    </source>
</evidence>
<reference evidence="9" key="1">
    <citation type="submission" date="2020-03" db="EMBL/GenBank/DDBJ databases">
        <title>Intra-Species Differences in Population Size shape Life History and Genome Evolution.</title>
        <authorList>
            <person name="Willemsen D."/>
            <person name="Cui R."/>
            <person name="Valenzano D.R."/>
        </authorList>
    </citation>
    <scope>NUCLEOTIDE SEQUENCE</scope>
    <source>
        <strain evidence="9">GRZ</strain>
        <tissue evidence="9">Whole</tissue>
    </source>
</reference>
<dbReference type="Pfam" id="PF26037">
    <property type="entry name" value="zf-RING_DCST1_C"/>
    <property type="match status" value="1"/>
</dbReference>
<dbReference type="OrthoDB" id="6598372at2759"/>
<organism evidence="9 10">
    <name type="scientific">Nothobranchius furzeri</name>
    <name type="common">Turquoise killifish</name>
    <dbReference type="NCBI Taxonomy" id="105023"/>
    <lineage>
        <taxon>Eukaryota</taxon>
        <taxon>Metazoa</taxon>
        <taxon>Chordata</taxon>
        <taxon>Craniata</taxon>
        <taxon>Vertebrata</taxon>
        <taxon>Euteleostomi</taxon>
        <taxon>Actinopterygii</taxon>
        <taxon>Neopterygii</taxon>
        <taxon>Teleostei</taxon>
        <taxon>Neoteleostei</taxon>
        <taxon>Acanthomorphata</taxon>
        <taxon>Ovalentaria</taxon>
        <taxon>Atherinomorphae</taxon>
        <taxon>Cyprinodontiformes</taxon>
        <taxon>Nothobranchiidae</taxon>
        <taxon>Nothobranchius</taxon>
    </lineage>
</organism>
<evidence type="ECO:0000259" key="8">
    <source>
        <dbReference type="Pfam" id="PF26037"/>
    </source>
</evidence>
<evidence type="ECO:0000256" key="6">
    <source>
        <dbReference type="SAM" id="Phobius"/>
    </source>
</evidence>
<gene>
    <name evidence="9" type="primary">dcst2</name>
    <name evidence="9" type="ORF">G4P62_005365</name>
</gene>
<evidence type="ECO:0000256" key="4">
    <source>
        <dbReference type="ARBA" id="ARBA00023136"/>
    </source>
</evidence>
<feature type="transmembrane region" description="Helical" evidence="6">
    <location>
        <begin position="421"/>
        <end position="450"/>
    </location>
</feature>
<evidence type="ECO:0000256" key="3">
    <source>
        <dbReference type="ARBA" id="ARBA00022989"/>
    </source>
</evidence>
<name>A0A9D3C233_NOTFU</name>
<dbReference type="CTD" id="127579"/>
<dbReference type="Pfam" id="PF07782">
    <property type="entry name" value="DC_STAMP"/>
    <property type="match status" value="1"/>
</dbReference>
<dbReference type="GeneID" id="107379044"/>
<evidence type="ECO:0000256" key="2">
    <source>
        <dbReference type="ARBA" id="ARBA00022692"/>
    </source>
</evidence>
<comment type="subcellular location">
    <subcellularLocation>
        <location evidence="1">Membrane</location>
        <topology evidence="1">Multi-pass membrane protein</topology>
    </subcellularLocation>
</comment>
<feature type="transmembrane region" description="Helical" evidence="6">
    <location>
        <begin position="85"/>
        <end position="106"/>
    </location>
</feature>
<dbReference type="EMBL" id="JAAVVJ010000003">
    <property type="protein sequence ID" value="KAF7226478.1"/>
    <property type="molecule type" value="Genomic_DNA"/>
</dbReference>
<proteinExistence type="predicted"/>
<comment type="caution">
    <text evidence="9">The sequence shown here is derived from an EMBL/GenBank/DDBJ whole genome shotgun (WGS) entry which is preliminary data.</text>
</comment>
<dbReference type="GO" id="GO:0016020">
    <property type="term" value="C:membrane"/>
    <property type="evidence" value="ECO:0007669"/>
    <property type="project" value="UniProtKB-SubCell"/>
</dbReference>
<feature type="region of interest" description="Disordered" evidence="5">
    <location>
        <begin position="711"/>
        <end position="747"/>
    </location>
</feature>
<dbReference type="PANTHER" id="PTHR21041">
    <property type="entry name" value="DENDRITIC CELL-SPECIFIC TRANSMEMBRANE PROTEIN"/>
    <property type="match status" value="1"/>
</dbReference>
<accession>A0A9D3C233</accession>
<keyword evidence="4 6" id="KW-0472">Membrane</keyword>
<dbReference type="RefSeq" id="XP_015805106.3">
    <property type="nucleotide sequence ID" value="XM_015949620.3"/>
</dbReference>
<dbReference type="InterPro" id="IPR012858">
    <property type="entry name" value="DC_STAMP-like"/>
</dbReference>
<feature type="domain" description="Dendritic cell-specific transmembrane protein-like" evidence="7">
    <location>
        <begin position="371"/>
        <end position="561"/>
    </location>
</feature>
<feature type="compositionally biased region" description="Basic and acidic residues" evidence="5">
    <location>
        <begin position="716"/>
        <end position="729"/>
    </location>
</feature>
<keyword evidence="2 6" id="KW-0812">Transmembrane</keyword>